<feature type="transmembrane region" description="Helical" evidence="8">
    <location>
        <begin position="188"/>
        <end position="212"/>
    </location>
</feature>
<keyword evidence="2" id="KW-0813">Transport</keyword>
<protein>
    <submittedName>
        <fullName evidence="9">Cation:dicarboxylase symporter family transporter</fullName>
    </submittedName>
</protein>
<dbReference type="KEGG" id="vcw:GJQ55_00615"/>
<keyword evidence="3" id="KW-1003">Cell membrane</keyword>
<reference evidence="9 10" key="1">
    <citation type="submission" date="2019-11" db="EMBL/GenBank/DDBJ databases">
        <title>Venatorbacter sp. nov. a predator of Campylobacter and other Gram-negative bacteria.</title>
        <authorList>
            <person name="Saeedi A."/>
            <person name="Cummings N.J."/>
            <person name="Connerton I.F."/>
            <person name="Connerton P.L."/>
        </authorList>
    </citation>
    <scope>NUCLEOTIDE SEQUENCE [LARGE SCALE GENOMIC DNA]</scope>
    <source>
        <strain evidence="9">XL5</strain>
    </source>
</reference>
<dbReference type="GO" id="GO:0006835">
    <property type="term" value="P:dicarboxylic acid transport"/>
    <property type="evidence" value="ECO:0007669"/>
    <property type="project" value="UniProtKB-ARBA"/>
</dbReference>
<dbReference type="InterPro" id="IPR001991">
    <property type="entry name" value="Na-dicarboxylate_symporter"/>
</dbReference>
<feature type="transmembrane region" description="Helical" evidence="8">
    <location>
        <begin position="155"/>
        <end position="173"/>
    </location>
</feature>
<dbReference type="InterPro" id="IPR036458">
    <property type="entry name" value="Na:dicarbo_symporter_sf"/>
</dbReference>
<feature type="transmembrane region" description="Helical" evidence="8">
    <location>
        <begin position="296"/>
        <end position="324"/>
    </location>
</feature>
<feature type="transmembrane region" description="Helical" evidence="8">
    <location>
        <begin position="336"/>
        <end position="365"/>
    </location>
</feature>
<dbReference type="Gene3D" id="1.10.3860.10">
    <property type="entry name" value="Sodium:dicarboxylate symporter"/>
    <property type="match status" value="1"/>
</dbReference>
<dbReference type="PANTHER" id="PTHR11958">
    <property type="entry name" value="SODIUM/DICARBOXYLATE SYMPORTER-RELATED"/>
    <property type="match status" value="1"/>
</dbReference>
<dbReference type="GO" id="GO:0005886">
    <property type="term" value="C:plasma membrane"/>
    <property type="evidence" value="ECO:0007669"/>
    <property type="project" value="UniProtKB-SubCell"/>
</dbReference>
<dbReference type="PRINTS" id="PR00173">
    <property type="entry name" value="EDTRNSPORT"/>
</dbReference>
<gene>
    <name evidence="9" type="ORF">GJQ55_00615</name>
</gene>
<dbReference type="FunFam" id="1.10.3860.10:FF:000001">
    <property type="entry name" value="C4-dicarboxylate transport protein"/>
    <property type="match status" value="1"/>
</dbReference>
<evidence type="ECO:0000256" key="1">
    <source>
        <dbReference type="ARBA" id="ARBA00004651"/>
    </source>
</evidence>
<comment type="subcellular location">
    <subcellularLocation>
        <location evidence="1">Cell membrane</location>
        <topology evidence="1">Multi-pass membrane protein</topology>
    </subcellularLocation>
</comment>
<keyword evidence="10" id="KW-1185">Reference proteome</keyword>
<keyword evidence="5" id="KW-0769">Symport</keyword>
<dbReference type="RefSeq" id="WP_228345577.1">
    <property type="nucleotide sequence ID" value="NZ_CP046056.1"/>
</dbReference>
<proteinExistence type="predicted"/>
<dbReference type="GO" id="GO:0015293">
    <property type="term" value="F:symporter activity"/>
    <property type="evidence" value="ECO:0007669"/>
    <property type="project" value="UniProtKB-KW"/>
</dbReference>
<dbReference type="SUPFAM" id="SSF118215">
    <property type="entry name" value="Proton glutamate symport protein"/>
    <property type="match status" value="1"/>
</dbReference>
<dbReference type="PANTHER" id="PTHR11958:SF63">
    <property type="entry name" value="AMINO ACID TRANSPORTER"/>
    <property type="match status" value="1"/>
</dbReference>
<accession>A0A9X7UVY2</accession>
<feature type="transmembrane region" description="Helical" evidence="8">
    <location>
        <begin position="49"/>
        <end position="71"/>
    </location>
</feature>
<keyword evidence="4 8" id="KW-0812">Transmembrane</keyword>
<evidence type="ECO:0000313" key="10">
    <source>
        <dbReference type="Proteomes" id="UP000596074"/>
    </source>
</evidence>
<evidence type="ECO:0000256" key="7">
    <source>
        <dbReference type="ARBA" id="ARBA00023136"/>
    </source>
</evidence>
<feature type="transmembrane region" description="Helical" evidence="8">
    <location>
        <begin position="224"/>
        <end position="245"/>
    </location>
</feature>
<dbReference type="Pfam" id="PF00375">
    <property type="entry name" value="SDF"/>
    <property type="match status" value="1"/>
</dbReference>
<evidence type="ECO:0000256" key="4">
    <source>
        <dbReference type="ARBA" id="ARBA00022692"/>
    </source>
</evidence>
<feature type="transmembrane region" description="Helical" evidence="8">
    <location>
        <begin position="91"/>
        <end position="111"/>
    </location>
</feature>
<keyword evidence="6 8" id="KW-1133">Transmembrane helix</keyword>
<name>A0A9X7UVY2_9GAMM</name>
<sequence length="426" mass="44907">MTLTRQILIAMLAALLLGSLTRTLLQLPGLPDALHWLLNDLLSTGLIELGGQIFLASLKLLVVPLVLVSLICGVSQLQDQSTLGRMGLKTLLLYLATTALAISLALLLATVLQPGSGVNLDTPASYSPPPATPLLDVLIGIFPTNPVAAMSSGNMLQIIVFALLIGLAIGRSGEAGQRLAAHFRDWDAVLMTLVSLLMKVAPYGVFCLLFNLFARQGLGTVGDLLLYMLTVIAALLVQALVVYPLLLKTFTGLSPWPFLRKMRTVQMFAFSTATSSATIPVNLRNAEQRLGVDNRVAAFVIPLGATINMDGTAIMQGVATAFIAQAFGLELTFTDYLLVILTATLASIGTAGVPGVGLVTLAMVLQQVGLPPEGIALIIGVDRLLDMLRTAVNVTGDALVSVIVGRSEQALNEPLYSDLKAGESDA</sequence>
<evidence type="ECO:0000313" key="9">
    <source>
        <dbReference type="EMBL" id="QQD23063.1"/>
    </source>
</evidence>
<evidence type="ECO:0000256" key="3">
    <source>
        <dbReference type="ARBA" id="ARBA00022475"/>
    </source>
</evidence>
<dbReference type="InterPro" id="IPR050746">
    <property type="entry name" value="DAACS"/>
</dbReference>
<dbReference type="Proteomes" id="UP000596074">
    <property type="component" value="Chromosome"/>
</dbReference>
<evidence type="ECO:0000256" key="2">
    <source>
        <dbReference type="ARBA" id="ARBA00022448"/>
    </source>
</evidence>
<organism evidence="9 10">
    <name type="scientific">Venatoribacter cucullus</name>
    <dbReference type="NCBI Taxonomy" id="2661630"/>
    <lineage>
        <taxon>Bacteria</taxon>
        <taxon>Pseudomonadati</taxon>
        <taxon>Pseudomonadota</taxon>
        <taxon>Gammaproteobacteria</taxon>
        <taxon>Oceanospirillales</taxon>
        <taxon>Oceanospirillaceae</taxon>
        <taxon>Venatoribacter</taxon>
    </lineage>
</organism>
<evidence type="ECO:0000256" key="8">
    <source>
        <dbReference type="SAM" id="Phobius"/>
    </source>
</evidence>
<evidence type="ECO:0000256" key="5">
    <source>
        <dbReference type="ARBA" id="ARBA00022847"/>
    </source>
</evidence>
<evidence type="ECO:0000256" key="6">
    <source>
        <dbReference type="ARBA" id="ARBA00022989"/>
    </source>
</evidence>
<dbReference type="EMBL" id="CP046056">
    <property type="protein sequence ID" value="QQD23063.1"/>
    <property type="molecule type" value="Genomic_DNA"/>
</dbReference>
<dbReference type="AlphaFoldDB" id="A0A9X7UVY2"/>
<keyword evidence="7 8" id="KW-0472">Membrane</keyword>